<sequence>MTNYIQYPNKKEKREARVNAFDIIGSNFKSFRTAFIGRLALHDVGDKLWLVTIDEVIDAANPMKSYSHLDFIITKWVDIDIYIKEDLNVSSRSER</sequence>
<dbReference type="EMBL" id="LAZR01028366">
    <property type="protein sequence ID" value="KKL62831.1"/>
    <property type="molecule type" value="Genomic_DNA"/>
</dbReference>
<comment type="caution">
    <text evidence="1">The sequence shown here is derived from an EMBL/GenBank/DDBJ whole genome shotgun (WGS) entry which is preliminary data.</text>
</comment>
<organism evidence="1">
    <name type="scientific">marine sediment metagenome</name>
    <dbReference type="NCBI Taxonomy" id="412755"/>
    <lineage>
        <taxon>unclassified sequences</taxon>
        <taxon>metagenomes</taxon>
        <taxon>ecological metagenomes</taxon>
    </lineage>
</organism>
<gene>
    <name evidence="1" type="ORF">LCGC14_2181270</name>
</gene>
<name>A0A0F9E9F6_9ZZZZ</name>
<reference evidence="1" key="1">
    <citation type="journal article" date="2015" name="Nature">
        <title>Complex archaea that bridge the gap between prokaryotes and eukaryotes.</title>
        <authorList>
            <person name="Spang A."/>
            <person name="Saw J.H."/>
            <person name="Jorgensen S.L."/>
            <person name="Zaremba-Niedzwiedzka K."/>
            <person name="Martijn J."/>
            <person name="Lind A.E."/>
            <person name="van Eijk R."/>
            <person name="Schleper C."/>
            <person name="Guy L."/>
            <person name="Ettema T.J."/>
        </authorList>
    </citation>
    <scope>NUCLEOTIDE SEQUENCE</scope>
</reference>
<dbReference type="AlphaFoldDB" id="A0A0F9E9F6"/>
<evidence type="ECO:0000313" key="1">
    <source>
        <dbReference type="EMBL" id="KKL62831.1"/>
    </source>
</evidence>
<protein>
    <submittedName>
        <fullName evidence="1">Uncharacterized protein</fullName>
    </submittedName>
</protein>
<proteinExistence type="predicted"/>
<accession>A0A0F9E9F6</accession>